<keyword evidence="2" id="KW-1133">Transmembrane helix</keyword>
<evidence type="ECO:0000313" key="3">
    <source>
        <dbReference type="EMBL" id="KAJ3254435.1"/>
    </source>
</evidence>
<dbReference type="EMBL" id="JADGKB010000085">
    <property type="protein sequence ID" value="KAJ3254435.1"/>
    <property type="molecule type" value="Genomic_DNA"/>
</dbReference>
<accession>A0AAD5UCH0</accession>
<feature type="compositionally biased region" description="Polar residues" evidence="1">
    <location>
        <begin position="270"/>
        <end position="293"/>
    </location>
</feature>
<name>A0AAD5UCH0_9FUNG</name>
<comment type="caution">
    <text evidence="3">The sequence shown here is derived from an EMBL/GenBank/DDBJ whole genome shotgun (WGS) entry which is preliminary data.</text>
</comment>
<keyword evidence="2" id="KW-0812">Transmembrane</keyword>
<feature type="region of interest" description="Disordered" evidence="1">
    <location>
        <begin position="270"/>
        <end position="294"/>
    </location>
</feature>
<protein>
    <submittedName>
        <fullName evidence="3">Uncharacterized protein</fullName>
    </submittedName>
</protein>
<gene>
    <name evidence="3" type="ORF">HK103_007153</name>
</gene>
<dbReference type="Pfam" id="PF12070">
    <property type="entry name" value="SCAI"/>
    <property type="match status" value="2"/>
</dbReference>
<keyword evidence="4" id="KW-1185">Reference proteome</keyword>
<dbReference type="GO" id="GO:0006351">
    <property type="term" value="P:DNA-templated transcription"/>
    <property type="evidence" value="ECO:0007669"/>
    <property type="project" value="InterPro"/>
</dbReference>
<keyword evidence="2" id="KW-0472">Membrane</keyword>
<evidence type="ECO:0000256" key="1">
    <source>
        <dbReference type="SAM" id="MobiDB-lite"/>
    </source>
</evidence>
<dbReference type="GO" id="GO:0003714">
    <property type="term" value="F:transcription corepressor activity"/>
    <property type="evidence" value="ECO:0007669"/>
    <property type="project" value="InterPro"/>
</dbReference>
<sequence>MDDTVSGPIRLEAFEMYPTDNTPEKIVQEKSHRLFITLREPTNTGKNWKPLFQSTFEVYSRLWKFQQVHRKVLENEQYYGLKRWELGELASKIGQLYYYYYLRTSDTSYLQESFTFYSAIQKRKYFEKVLEAKSSALIIKKLRYHIRYIVVCLLLNKFQLVHQLSLEFQDYIKKYEFFLEEKDAIEWRLLYNEISSFISAQQLYDVYYEGQLLPITSHLRYSYKTPLNPQIKLEQIVVVGNYEHHAKFSGLTLDMYGLLQSLEFDPEFSDSQMPELQSQSGSLETSEPTNINRNPEKHLLFRPTIDLLTLKLATCQKDMTSDQSALLLYLSGEGSQSKQPSGISMASLPSGKSNHDTINTFFPHDLISFTRKPMFVIVDSDNSMAFKNFRAAFDQPFLCILSPPEMPVTKAFCFVSNIKQLKPNQWQYAMDKLKEIELYIISLLQRNEIDFSFKAFVQDEFLAQYITRFIFCRIVLQAHLNCGPNNLPDSNPSVPDFFFNHNDLKALVNELVVICGVSDYYRFCSQLLLGHSRNTIFWPIFNLRIFMLFFVLSSVVTQTFFYYPGIEVPLTYDSDILYSTSVGWISSTRAYTFSNMFFHQCMDLCRENDFCRMFNWQQVIQRTGGGWKRGLEPRGWINIYEVIGECTMYEGGDPNDGFQVFAPLGMYAGMIFSKSNCEVSLSGIVFCDFQKRLQSSYDLVVPWNGTSIDNTTVLWNNDCFWDDSGSLHAFPVSSNLECQQRCVEEQACTHLQTESFNITKKHCILYSGQVQVSTTYPTFAAPSTTNINNRIGSCSILPQRNNCSVIGNQYQCDLNEEIPSDIVKYQYFEFKVNSTENIAYNYSCALDSGIFQVYTNLYTLEQCKSACTLFDDCKAFAIAQVTPYLYCWLGSGLNFKLSGASQVDNYCGVILDRVQVLNRQIQISPVPIAFSFNGLSFLPYGNKTEQSQDFLEFSAINGWSFSSPYTTFLASSLADCATPCKFNTSCSYSFWDGNNCMLYNTLNTLTNSGNYIVYLKLQNCQDCTEYKIRNEHLQYLGLPNQTYYSNAPKVFDGFLGYNFNSNGLGKVFGNLHDWSAPECEFTEPLITFDNVDLQSCYTAAVGSRLLFSYEYKGKLKSNFGVYPYISYNSDGICRFFALDRLSSIRYKATSACAFSELLGKSIPITNETQPHPVRDTYFFGKQLVSYVNGRFEIWAYLWTGKSSKYTTFKGPYIDCVNYCAKQKSCIQFVWFSPVSFVFEGDCYSYESSVAVGDMVPYKGAVSGWIEGRLPCTIKGMNVTCDKSILSQNQSSTVLFLSKTTTPIITTTPTINIDMLTAHSTIRQSDFPTTTPVADTTTNTAGNSNDFGINASSTFNDAGLPTGHTSTIQPIVVTLIVNDTLRDNIQYHSKFQITTPIIAGLLVSALLNIILFVFLAKATWVYPQAKNPDSADSSIPYSDKAVIPDRQFIFDTGSQNELLESNYYPVLPRKSSFTNVITSNHHIYLIATMENAQDCLKLLEKLFLEFVSNSDSDIPGCLKISRGDSIKILKMKENKVWGSNGKTTGKLPPSFLDSIDRPRLELTIIKESNSSKSSLEINEKIRIALDLFPNQVSIKYSSLEKVILEQFSLLLESISGNEKVFLFAGQYNDVLHAHLQALASDNWTFIDCANISNAEELHSINLSYPLQ</sequence>
<organism evidence="3 4">
    <name type="scientific">Boothiomyces macroporosus</name>
    <dbReference type="NCBI Taxonomy" id="261099"/>
    <lineage>
        <taxon>Eukaryota</taxon>
        <taxon>Fungi</taxon>
        <taxon>Fungi incertae sedis</taxon>
        <taxon>Chytridiomycota</taxon>
        <taxon>Chytridiomycota incertae sedis</taxon>
        <taxon>Chytridiomycetes</taxon>
        <taxon>Rhizophydiales</taxon>
        <taxon>Terramycetaceae</taxon>
        <taxon>Boothiomyces</taxon>
    </lineage>
</organism>
<dbReference type="PANTHER" id="PTHR21243">
    <property type="entry name" value="PROTEIN SCAI"/>
    <property type="match status" value="1"/>
</dbReference>
<reference evidence="3" key="1">
    <citation type="submission" date="2020-05" db="EMBL/GenBank/DDBJ databases">
        <title>Phylogenomic resolution of chytrid fungi.</title>
        <authorList>
            <person name="Stajich J.E."/>
            <person name="Amses K."/>
            <person name="Simmons R."/>
            <person name="Seto K."/>
            <person name="Myers J."/>
            <person name="Bonds A."/>
            <person name="Quandt C.A."/>
            <person name="Barry K."/>
            <person name="Liu P."/>
            <person name="Grigoriev I."/>
            <person name="Longcore J.E."/>
            <person name="James T.Y."/>
        </authorList>
    </citation>
    <scope>NUCLEOTIDE SEQUENCE</scope>
    <source>
        <strain evidence="3">PLAUS21</strain>
    </source>
</reference>
<evidence type="ECO:0000313" key="4">
    <source>
        <dbReference type="Proteomes" id="UP001210925"/>
    </source>
</evidence>
<dbReference type="InterPro" id="IPR022709">
    <property type="entry name" value="SCAI"/>
</dbReference>
<evidence type="ECO:0000256" key="2">
    <source>
        <dbReference type="SAM" id="Phobius"/>
    </source>
</evidence>
<feature type="transmembrane region" description="Helical" evidence="2">
    <location>
        <begin position="1396"/>
        <end position="1415"/>
    </location>
</feature>
<dbReference type="Proteomes" id="UP001210925">
    <property type="component" value="Unassembled WGS sequence"/>
</dbReference>
<proteinExistence type="predicted"/>